<evidence type="ECO:0000259" key="3">
    <source>
        <dbReference type="Pfam" id="PF13505"/>
    </source>
</evidence>
<evidence type="ECO:0000313" key="4">
    <source>
        <dbReference type="EMBL" id="CAA9508295.1"/>
    </source>
</evidence>
<keyword evidence="1 2" id="KW-0732">Signal</keyword>
<dbReference type="EMBL" id="CADCVN010000900">
    <property type="protein sequence ID" value="CAA9508295.1"/>
    <property type="molecule type" value="Genomic_DNA"/>
</dbReference>
<feature type="chain" id="PRO_5026854016" description="Outer membrane protein beta-barrel domain-containing protein" evidence="2">
    <location>
        <begin position="19"/>
        <end position="289"/>
    </location>
</feature>
<feature type="signal peptide" evidence="2">
    <location>
        <begin position="1"/>
        <end position="18"/>
    </location>
</feature>
<protein>
    <recommendedName>
        <fullName evidence="3">Outer membrane protein beta-barrel domain-containing protein</fullName>
    </recommendedName>
</protein>
<dbReference type="SUPFAM" id="SSF56925">
    <property type="entry name" value="OMPA-like"/>
    <property type="match status" value="1"/>
</dbReference>
<dbReference type="Gene3D" id="2.40.160.20">
    <property type="match status" value="1"/>
</dbReference>
<organism evidence="4">
    <name type="scientific">uncultured Segetibacter sp</name>
    <dbReference type="NCBI Taxonomy" id="481133"/>
    <lineage>
        <taxon>Bacteria</taxon>
        <taxon>Pseudomonadati</taxon>
        <taxon>Bacteroidota</taxon>
        <taxon>Chitinophagia</taxon>
        <taxon>Chitinophagales</taxon>
        <taxon>Chitinophagaceae</taxon>
        <taxon>Segetibacter</taxon>
        <taxon>environmental samples</taxon>
    </lineage>
</organism>
<proteinExistence type="predicted"/>
<accession>A0A6J4SXV6</accession>
<feature type="domain" description="Outer membrane protein beta-barrel" evidence="3">
    <location>
        <begin position="20"/>
        <end position="197"/>
    </location>
</feature>
<dbReference type="InterPro" id="IPR011250">
    <property type="entry name" value="OMP/PagP_B-barrel"/>
</dbReference>
<evidence type="ECO:0000256" key="1">
    <source>
        <dbReference type="ARBA" id="ARBA00022729"/>
    </source>
</evidence>
<sequence>MKKNIFFFLIFLTSASIAQPVRLHVMGGFSNYSGDIRQQRFTLDRASSVISAGGTFNITDKLALRSDYSFTRLGADDKYNKPDLRIRNLNFKTLLQELTLMGEYDIANLNDQRLTPYLFAGIGVFHFSPYTLDTATGNKVWLAGLSTEGQGLPEYPNRKLYKKTQFNIPVGAGLKYALSDDIYLGFEIGIRKLFTDYLDDVSTTYADRNILFSRKGQQAADYAFRGDELKPPLPYPRTGSLRGNSKRNDYYYYGQFRISFRMSWFDNRESNINKSSRKGLGCPSWRSGF</sequence>
<gene>
    <name evidence="4" type="ORF">AVDCRST_MAG96-2329</name>
</gene>
<dbReference type="InterPro" id="IPR027385">
    <property type="entry name" value="Beta-barrel_OMP"/>
</dbReference>
<dbReference type="Pfam" id="PF13505">
    <property type="entry name" value="OMP_b-brl"/>
    <property type="match status" value="1"/>
</dbReference>
<name>A0A6J4SXV6_9BACT</name>
<evidence type="ECO:0000256" key="2">
    <source>
        <dbReference type="SAM" id="SignalP"/>
    </source>
</evidence>
<dbReference type="AlphaFoldDB" id="A0A6J4SXV6"/>
<reference evidence="4" key="1">
    <citation type="submission" date="2020-02" db="EMBL/GenBank/DDBJ databases">
        <authorList>
            <person name="Meier V. D."/>
        </authorList>
    </citation>
    <scope>NUCLEOTIDE SEQUENCE</scope>
    <source>
        <strain evidence="4">AVDCRST_MAG96</strain>
    </source>
</reference>